<dbReference type="PANTHER" id="PTHR43428">
    <property type="entry name" value="ARSENATE REDUCTASE"/>
    <property type="match status" value="1"/>
</dbReference>
<evidence type="ECO:0000256" key="1">
    <source>
        <dbReference type="ARBA" id="ARBA00022849"/>
    </source>
</evidence>
<keyword evidence="4" id="KW-1185">Reference proteome</keyword>
<proteinExistence type="predicted"/>
<comment type="caution">
    <text evidence="3">The sequence shown here is derived from an EMBL/GenBank/DDBJ whole genome shotgun (WGS) entry which is preliminary data.</text>
</comment>
<dbReference type="SUPFAM" id="SSF52788">
    <property type="entry name" value="Phosphotyrosine protein phosphatases I"/>
    <property type="match status" value="1"/>
</dbReference>
<evidence type="ECO:0000313" key="3">
    <source>
        <dbReference type="EMBL" id="KXI27397.1"/>
    </source>
</evidence>
<dbReference type="STRING" id="1799789.AX660_22025"/>
<dbReference type="PANTHER" id="PTHR43428:SF1">
    <property type="entry name" value="ARSENATE REDUCTASE"/>
    <property type="match status" value="1"/>
</dbReference>
<dbReference type="Gene3D" id="3.40.50.2300">
    <property type="match status" value="1"/>
</dbReference>
<feature type="domain" description="Phosphotyrosine protein phosphatase I" evidence="2">
    <location>
        <begin position="1"/>
        <end position="136"/>
    </location>
</feature>
<dbReference type="EMBL" id="LSNE01000011">
    <property type="protein sequence ID" value="KXI27397.1"/>
    <property type="molecule type" value="Genomic_DNA"/>
</dbReference>
<keyword evidence="1" id="KW-0059">Arsenical resistance</keyword>
<dbReference type="InterPro" id="IPR023485">
    <property type="entry name" value="Ptyr_pPase"/>
</dbReference>
<dbReference type="Proteomes" id="UP000070299">
    <property type="component" value="Unassembled WGS sequence"/>
</dbReference>
<dbReference type="SMART" id="SM00226">
    <property type="entry name" value="LMWPc"/>
    <property type="match status" value="1"/>
</dbReference>
<sequence>MKILYICTHNRCRSILSEAITTHLSEGLIEAKSAGSQPVGEVHPLSIKYLSEAGISVEGLQSQSWDEFEDFAPDVVVTVCDSAAGESCPVWFGNSIKVHWSLSDPSKIEGTESEKAAGFRACMQLISERVEVLKTIAAQQLAGTELRAALLKAGAI</sequence>
<dbReference type="OrthoDB" id="9793058at2"/>
<dbReference type="InterPro" id="IPR036196">
    <property type="entry name" value="Ptyr_pPase_sf"/>
</dbReference>
<accession>A0A148KM79</accession>
<reference evidence="4" key="1">
    <citation type="submission" date="2016-02" db="EMBL/GenBank/DDBJ databases">
        <authorList>
            <person name="Schultz-Johansen M."/>
            <person name="Glaring M.A."/>
            <person name="Bech P.K."/>
            <person name="Stougaard P."/>
        </authorList>
    </citation>
    <scope>NUCLEOTIDE SEQUENCE [LARGE SCALE GENOMIC DNA]</scope>
    <source>
        <strain evidence="4">S66</strain>
    </source>
</reference>
<name>A0A148KM79_9ALTE</name>
<dbReference type="AlphaFoldDB" id="A0A148KM79"/>
<gene>
    <name evidence="3" type="ORF">AX660_22025</name>
</gene>
<dbReference type="Pfam" id="PF01451">
    <property type="entry name" value="LMWPc"/>
    <property type="match status" value="1"/>
</dbReference>
<evidence type="ECO:0000259" key="2">
    <source>
        <dbReference type="SMART" id="SM00226"/>
    </source>
</evidence>
<dbReference type="RefSeq" id="WP_068380803.1">
    <property type="nucleotide sequence ID" value="NZ_LSNE01000011.1"/>
</dbReference>
<protein>
    <submittedName>
        <fullName evidence="3">Arsenate reductase</fullName>
    </submittedName>
</protein>
<dbReference type="GO" id="GO:0046685">
    <property type="term" value="P:response to arsenic-containing substance"/>
    <property type="evidence" value="ECO:0007669"/>
    <property type="project" value="UniProtKB-KW"/>
</dbReference>
<dbReference type="CDD" id="cd16345">
    <property type="entry name" value="LMWP_ArsC"/>
    <property type="match status" value="1"/>
</dbReference>
<organism evidence="3 4">
    <name type="scientific">Paraglaciecola hydrolytica</name>
    <dbReference type="NCBI Taxonomy" id="1799789"/>
    <lineage>
        <taxon>Bacteria</taxon>
        <taxon>Pseudomonadati</taxon>
        <taxon>Pseudomonadota</taxon>
        <taxon>Gammaproteobacteria</taxon>
        <taxon>Alteromonadales</taxon>
        <taxon>Alteromonadaceae</taxon>
        <taxon>Paraglaciecola</taxon>
    </lineage>
</organism>
<evidence type="ECO:0000313" key="4">
    <source>
        <dbReference type="Proteomes" id="UP000070299"/>
    </source>
</evidence>